<dbReference type="GO" id="GO:0006289">
    <property type="term" value="P:nucleotide-excision repair"/>
    <property type="evidence" value="ECO:0007669"/>
    <property type="project" value="InterPro"/>
</dbReference>
<evidence type="ECO:0000256" key="3">
    <source>
        <dbReference type="ARBA" id="ARBA00022769"/>
    </source>
</evidence>
<dbReference type="InterPro" id="IPR050066">
    <property type="entry name" value="UvrABC_protein_C"/>
</dbReference>
<evidence type="ECO:0000256" key="4">
    <source>
        <dbReference type="ARBA" id="ARBA00022881"/>
    </source>
</evidence>
<keyword evidence="2" id="KW-0227">DNA damage</keyword>
<dbReference type="SMART" id="SM00465">
    <property type="entry name" value="GIYc"/>
    <property type="match status" value="1"/>
</dbReference>
<dbReference type="AlphaFoldDB" id="A0A9D6DQ19"/>
<dbReference type="CDD" id="cd10434">
    <property type="entry name" value="GIY-YIG_UvrC_Cho"/>
    <property type="match status" value="1"/>
</dbReference>
<keyword evidence="3" id="KW-0228">DNA excision</keyword>
<dbReference type="Gene3D" id="3.40.1440.10">
    <property type="entry name" value="GIY-YIG endonuclease"/>
    <property type="match status" value="1"/>
</dbReference>
<evidence type="ECO:0000256" key="2">
    <source>
        <dbReference type="ARBA" id="ARBA00022763"/>
    </source>
</evidence>
<sequence>MNVLAKKLAKLPHSPGIYLFKDKSGGVIYVGKSGNLKNRVRSYFPAQGGPASDRFNPVKVKMLSEIADIEILRTESEIEALIKESELIKKLKPKFNVLMRDSKNYLFVGFTHEDFPKIILTHQPIRNLKLEIRNYVGPFTDGTAVRKTLQVLRDIFPYCTCRQKHSVKCLNGHMGRCLTYCCLKKSTQLQPESDRFLVVVNQYRNNIKAIKAILSGRNQILLKELKKE</sequence>
<keyword evidence="5" id="KW-0234">DNA repair</keyword>
<dbReference type="InterPro" id="IPR047296">
    <property type="entry name" value="GIY-YIG_UvrC_Cho"/>
</dbReference>
<dbReference type="PANTHER" id="PTHR30562:SF1">
    <property type="entry name" value="UVRABC SYSTEM PROTEIN C"/>
    <property type="match status" value="1"/>
</dbReference>
<organism evidence="7 8">
    <name type="scientific">Candidatus Sungiibacteriota bacterium</name>
    <dbReference type="NCBI Taxonomy" id="2750080"/>
    <lineage>
        <taxon>Bacteria</taxon>
        <taxon>Candidatus Sungiibacteriota</taxon>
    </lineage>
</organism>
<dbReference type="FunFam" id="3.40.1440.10:FF:000001">
    <property type="entry name" value="UvrABC system protein C"/>
    <property type="match status" value="1"/>
</dbReference>
<reference evidence="7" key="1">
    <citation type="submission" date="2020-07" db="EMBL/GenBank/DDBJ databases">
        <title>Huge and variable diversity of episymbiotic CPR bacteria and DPANN archaea in groundwater ecosystems.</title>
        <authorList>
            <person name="He C.Y."/>
            <person name="Keren R."/>
            <person name="Whittaker M."/>
            <person name="Farag I.F."/>
            <person name="Doudna J."/>
            <person name="Cate J.H.D."/>
            <person name="Banfield J.F."/>
        </authorList>
    </citation>
    <scope>NUCLEOTIDE SEQUENCE</scope>
    <source>
        <strain evidence="7">NC_groundwater_191_Ag_S-0.1um_45_8</strain>
    </source>
</reference>
<feature type="non-terminal residue" evidence="7">
    <location>
        <position position="228"/>
    </location>
</feature>
<evidence type="ECO:0000256" key="5">
    <source>
        <dbReference type="ARBA" id="ARBA00023204"/>
    </source>
</evidence>
<protein>
    <submittedName>
        <fullName evidence="7">GIY-YIG nuclease family protein</fullName>
    </submittedName>
</protein>
<dbReference type="PANTHER" id="PTHR30562">
    <property type="entry name" value="UVRC/OXIDOREDUCTASE"/>
    <property type="match status" value="1"/>
</dbReference>
<accession>A0A9D6DQ19</accession>
<evidence type="ECO:0000313" key="8">
    <source>
        <dbReference type="Proteomes" id="UP000786662"/>
    </source>
</evidence>
<dbReference type="InterPro" id="IPR035901">
    <property type="entry name" value="GIY-YIG_endonuc_sf"/>
</dbReference>
<dbReference type="SUPFAM" id="SSF82771">
    <property type="entry name" value="GIY-YIG endonuclease"/>
    <property type="match status" value="1"/>
</dbReference>
<comment type="caution">
    <text evidence="7">The sequence shown here is derived from an EMBL/GenBank/DDBJ whole genome shotgun (WGS) entry which is preliminary data.</text>
</comment>
<proteinExistence type="predicted"/>
<dbReference type="InterPro" id="IPR000305">
    <property type="entry name" value="GIY-YIG_endonuc"/>
</dbReference>
<dbReference type="GO" id="GO:0004518">
    <property type="term" value="F:nuclease activity"/>
    <property type="evidence" value="ECO:0007669"/>
    <property type="project" value="UniProtKB-KW"/>
</dbReference>
<dbReference type="Proteomes" id="UP000786662">
    <property type="component" value="Unassembled WGS sequence"/>
</dbReference>
<name>A0A9D6DQ19_9BACT</name>
<evidence type="ECO:0000256" key="1">
    <source>
        <dbReference type="ARBA" id="ARBA00022490"/>
    </source>
</evidence>
<dbReference type="Pfam" id="PF01541">
    <property type="entry name" value="GIY-YIG"/>
    <property type="match status" value="1"/>
</dbReference>
<dbReference type="PROSITE" id="PS50164">
    <property type="entry name" value="GIY_YIG"/>
    <property type="match status" value="1"/>
</dbReference>
<keyword evidence="4" id="KW-0267">Excision nuclease</keyword>
<evidence type="ECO:0000259" key="6">
    <source>
        <dbReference type="PROSITE" id="PS50164"/>
    </source>
</evidence>
<keyword evidence="1" id="KW-0963">Cytoplasm</keyword>
<feature type="domain" description="GIY-YIG" evidence="6">
    <location>
        <begin position="13"/>
        <end position="97"/>
    </location>
</feature>
<dbReference type="GO" id="GO:0009380">
    <property type="term" value="C:excinuclease repair complex"/>
    <property type="evidence" value="ECO:0007669"/>
    <property type="project" value="TreeGrafter"/>
</dbReference>
<gene>
    <name evidence="7" type="ORF">HYT38_00675</name>
</gene>
<evidence type="ECO:0000313" key="7">
    <source>
        <dbReference type="EMBL" id="MBI2052179.1"/>
    </source>
</evidence>
<dbReference type="EMBL" id="JACOYY010000025">
    <property type="protein sequence ID" value="MBI2052179.1"/>
    <property type="molecule type" value="Genomic_DNA"/>
</dbReference>